<dbReference type="EMBL" id="CP017707">
    <property type="protein sequence ID" value="AOZ49280.1"/>
    <property type="molecule type" value="Genomic_DNA"/>
</dbReference>
<evidence type="ECO:0000256" key="6">
    <source>
        <dbReference type="ARBA" id="ARBA00023136"/>
    </source>
</evidence>
<evidence type="ECO:0000259" key="12">
    <source>
        <dbReference type="Pfam" id="PF25967"/>
    </source>
</evidence>
<dbReference type="Pfam" id="PF25917">
    <property type="entry name" value="BSH_RND"/>
    <property type="match status" value="1"/>
</dbReference>
<evidence type="ECO:0000256" key="3">
    <source>
        <dbReference type="ARBA" id="ARBA00022448"/>
    </source>
</evidence>
<dbReference type="Gene3D" id="2.40.420.20">
    <property type="match status" value="1"/>
</dbReference>
<dbReference type="Pfam" id="PF25944">
    <property type="entry name" value="Beta-barrel_RND"/>
    <property type="match status" value="1"/>
</dbReference>
<dbReference type="RefSeq" id="WP_070978853.1">
    <property type="nucleotide sequence ID" value="NZ_CP017707.1"/>
</dbReference>
<evidence type="ECO:0000256" key="4">
    <source>
        <dbReference type="ARBA" id="ARBA00022475"/>
    </source>
</evidence>
<feature type="region of interest" description="Disordered" evidence="7">
    <location>
        <begin position="390"/>
        <end position="416"/>
    </location>
</feature>
<comment type="subcellular location">
    <subcellularLocation>
        <location evidence="1">Cell membrane</location>
    </subcellularLocation>
</comment>
<dbReference type="InterPro" id="IPR058625">
    <property type="entry name" value="MdtA-like_BSH"/>
</dbReference>
<feature type="domain" description="Multidrug resistance protein MdtA-like C-terminal permuted SH3" evidence="12">
    <location>
        <begin position="308"/>
        <end position="369"/>
    </location>
</feature>
<comment type="similarity">
    <text evidence="2">Belongs to the membrane fusion protein (MFP) (TC 8.A.1) family.</text>
</comment>
<dbReference type="STRING" id="1108595.BKX93_04200"/>
<dbReference type="GeneID" id="68840411"/>
<sequence length="416" mass="44161">MSTAAPAQSKRLPLILILLAALGGGWWWHQHNQSVKEAAARNKGAAPMAVGVADVRTMDAPLQLNALGTVSSTNTVTVRSRVDGQLDKIHFTEGQQVKQGQLLAELDARPYQAALTQAEGQLLRDQALLENARLDLARYKQLAGQNSISKQQVDTQQALVRQYEGTVKVDQGSVAAARINVDYTRVVAPISGRVGLRQVDPGNIVHASDANGLVTITQTQPINAVFAVPETSLASVLQAARADKALKVEAWDRDNRHKLADGKLLALDNQLNTSTGTINIKASFANEQQQLFPNQFVNINLQLGVRKDAVVVPTVAVQLGKVGSYVYTVGGDSTVSIAKVRTGPASGSDTIIENGLKPGQRVVIDGVDKLRNGAQVKVIDRAAQAREAASAASGEAKGQKKHGAGAWGKKHASTAN</sequence>
<feature type="domain" description="Multidrug resistance protein MdtA-like beta-barrel" evidence="11">
    <location>
        <begin position="221"/>
        <end position="304"/>
    </location>
</feature>
<evidence type="ECO:0000313" key="13">
    <source>
        <dbReference type="EMBL" id="AOZ49280.1"/>
    </source>
</evidence>
<proteinExistence type="inferred from homology"/>
<dbReference type="FunFam" id="2.40.420.20:FF:000001">
    <property type="entry name" value="Efflux RND transporter periplasmic adaptor subunit"/>
    <property type="match status" value="1"/>
</dbReference>
<feature type="transmembrane region" description="Helical" evidence="8">
    <location>
        <begin position="12"/>
        <end position="29"/>
    </location>
</feature>
<reference evidence="13 14" key="1">
    <citation type="submission" date="2016-10" db="EMBL/GenBank/DDBJ databases">
        <title>Chromobacterium muskegensis sp. nov., an insecticidal bacterium isolated from Sphagnum bogs.</title>
        <authorList>
            <person name="Sparks M.E."/>
            <person name="Blackburn M.B."/>
            <person name="Gundersen-Rindal D.E."/>
            <person name="Mitchell A."/>
            <person name="Farrar R."/>
            <person name="Kuhar D."/>
        </authorList>
    </citation>
    <scope>NUCLEOTIDE SEQUENCE [LARGE SCALE GENOMIC DNA]</scope>
    <source>
        <strain evidence="13 14">21-1</strain>
    </source>
</reference>
<protein>
    <submittedName>
        <fullName evidence="13">Multidrug transporter subunit MdtA</fullName>
    </submittedName>
</protein>
<evidence type="ECO:0000256" key="7">
    <source>
        <dbReference type="SAM" id="MobiDB-lite"/>
    </source>
</evidence>
<dbReference type="Pfam" id="PF25967">
    <property type="entry name" value="RND-MFP_C"/>
    <property type="match status" value="1"/>
</dbReference>
<evidence type="ECO:0000256" key="8">
    <source>
        <dbReference type="SAM" id="Phobius"/>
    </source>
</evidence>
<dbReference type="InterPro" id="IPR058624">
    <property type="entry name" value="MdtA-like_HH"/>
</dbReference>
<accession>A0A1D9LDG0</accession>
<dbReference type="Gene3D" id="2.40.30.170">
    <property type="match status" value="1"/>
</dbReference>
<dbReference type="PANTHER" id="PTHR30469:SF12">
    <property type="entry name" value="MULTIDRUG RESISTANCE PROTEIN MDTA"/>
    <property type="match status" value="1"/>
</dbReference>
<dbReference type="InterPro" id="IPR058626">
    <property type="entry name" value="MdtA-like_b-barrel"/>
</dbReference>
<keyword evidence="8" id="KW-1133">Transmembrane helix</keyword>
<dbReference type="Pfam" id="PF25876">
    <property type="entry name" value="HH_MFP_RND"/>
    <property type="match status" value="1"/>
</dbReference>
<dbReference type="Gene3D" id="2.40.50.100">
    <property type="match status" value="1"/>
</dbReference>
<keyword evidence="5" id="KW-0997">Cell inner membrane</keyword>
<dbReference type="AlphaFoldDB" id="A0A1D9LDG0"/>
<dbReference type="PANTHER" id="PTHR30469">
    <property type="entry name" value="MULTIDRUG RESISTANCE PROTEIN MDTA"/>
    <property type="match status" value="1"/>
</dbReference>
<keyword evidence="6 8" id="KW-0472">Membrane</keyword>
<evidence type="ECO:0000259" key="11">
    <source>
        <dbReference type="Pfam" id="PF25944"/>
    </source>
</evidence>
<dbReference type="GO" id="GO:1990281">
    <property type="term" value="C:efflux pump complex"/>
    <property type="evidence" value="ECO:0007669"/>
    <property type="project" value="TreeGrafter"/>
</dbReference>
<dbReference type="KEGG" id="cvc:BKX93_04200"/>
<evidence type="ECO:0000256" key="1">
    <source>
        <dbReference type="ARBA" id="ARBA00004236"/>
    </source>
</evidence>
<keyword evidence="4" id="KW-1003">Cell membrane</keyword>
<feature type="compositionally biased region" description="Basic residues" evidence="7">
    <location>
        <begin position="399"/>
        <end position="416"/>
    </location>
</feature>
<dbReference type="GO" id="GO:0030313">
    <property type="term" value="C:cell envelope"/>
    <property type="evidence" value="ECO:0007669"/>
    <property type="project" value="UniProtKB-SubCell"/>
</dbReference>
<dbReference type="GO" id="GO:0015562">
    <property type="term" value="F:efflux transmembrane transporter activity"/>
    <property type="evidence" value="ECO:0007669"/>
    <property type="project" value="TreeGrafter"/>
</dbReference>
<gene>
    <name evidence="13" type="ORF">BKX93_04200</name>
</gene>
<dbReference type="SUPFAM" id="SSF111369">
    <property type="entry name" value="HlyD-like secretion proteins"/>
    <property type="match status" value="1"/>
</dbReference>
<dbReference type="NCBIfam" id="NF008589">
    <property type="entry name" value="PRK11556.1"/>
    <property type="match status" value="1"/>
</dbReference>
<evidence type="ECO:0000313" key="14">
    <source>
        <dbReference type="Proteomes" id="UP000178776"/>
    </source>
</evidence>
<evidence type="ECO:0000256" key="2">
    <source>
        <dbReference type="ARBA" id="ARBA00009477"/>
    </source>
</evidence>
<dbReference type="Gene3D" id="1.10.287.470">
    <property type="entry name" value="Helix hairpin bin"/>
    <property type="match status" value="1"/>
</dbReference>
<evidence type="ECO:0000259" key="10">
    <source>
        <dbReference type="Pfam" id="PF25917"/>
    </source>
</evidence>
<feature type="domain" description="Multidrug resistance protein MdtA-like alpha-helical hairpin" evidence="9">
    <location>
        <begin position="115"/>
        <end position="184"/>
    </location>
</feature>
<evidence type="ECO:0000259" key="9">
    <source>
        <dbReference type="Pfam" id="PF25876"/>
    </source>
</evidence>
<name>A0A1D9LDG0_9NEIS</name>
<dbReference type="Proteomes" id="UP000178776">
    <property type="component" value="Chromosome"/>
</dbReference>
<feature type="domain" description="Multidrug resistance protein MdtA-like barrel-sandwich hybrid" evidence="10">
    <location>
        <begin position="74"/>
        <end position="217"/>
    </location>
</feature>
<dbReference type="NCBIfam" id="TIGR01730">
    <property type="entry name" value="RND_mfp"/>
    <property type="match status" value="1"/>
</dbReference>
<evidence type="ECO:0000256" key="5">
    <source>
        <dbReference type="ARBA" id="ARBA00022519"/>
    </source>
</evidence>
<dbReference type="InterPro" id="IPR058627">
    <property type="entry name" value="MdtA-like_C"/>
</dbReference>
<keyword evidence="8" id="KW-0812">Transmembrane</keyword>
<keyword evidence="3" id="KW-0813">Transport</keyword>
<organism evidence="13 14">
    <name type="scientific">Chromobacterium vaccinii</name>
    <dbReference type="NCBI Taxonomy" id="1108595"/>
    <lineage>
        <taxon>Bacteria</taxon>
        <taxon>Pseudomonadati</taxon>
        <taxon>Pseudomonadota</taxon>
        <taxon>Betaproteobacteria</taxon>
        <taxon>Neisseriales</taxon>
        <taxon>Chromobacteriaceae</taxon>
        <taxon>Chromobacterium</taxon>
    </lineage>
</organism>
<dbReference type="InterPro" id="IPR006143">
    <property type="entry name" value="RND_pump_MFP"/>
</dbReference>